<evidence type="ECO:0000313" key="4">
    <source>
        <dbReference type="Proteomes" id="UP000178187"/>
    </source>
</evidence>
<proteinExistence type="inferred from homology"/>
<dbReference type="GO" id="GO:0016491">
    <property type="term" value="F:oxidoreductase activity"/>
    <property type="evidence" value="ECO:0007669"/>
    <property type="project" value="UniProtKB-KW"/>
</dbReference>
<evidence type="ECO:0000256" key="1">
    <source>
        <dbReference type="ARBA" id="ARBA00006484"/>
    </source>
</evidence>
<protein>
    <submittedName>
        <fullName evidence="3">3-oxoacyl-ACP reductase</fullName>
    </submittedName>
</protein>
<keyword evidence="2" id="KW-0560">Oxidoreductase</keyword>
<evidence type="ECO:0000256" key="2">
    <source>
        <dbReference type="ARBA" id="ARBA00023002"/>
    </source>
</evidence>
<reference evidence="3 4" key="1">
    <citation type="journal article" date="2016" name="Nat. Commun.">
        <title>Thousands of microbial genomes shed light on interconnected biogeochemical processes in an aquifer system.</title>
        <authorList>
            <person name="Anantharaman K."/>
            <person name="Brown C.T."/>
            <person name="Hug L.A."/>
            <person name="Sharon I."/>
            <person name="Castelle C.J."/>
            <person name="Probst A.J."/>
            <person name="Thomas B.C."/>
            <person name="Singh A."/>
            <person name="Wilkins M.J."/>
            <person name="Karaoz U."/>
            <person name="Brodie E.L."/>
            <person name="Williams K.H."/>
            <person name="Hubbard S.S."/>
            <person name="Banfield J.F."/>
        </authorList>
    </citation>
    <scope>NUCLEOTIDE SEQUENCE [LARGE SCALE GENOMIC DNA]</scope>
</reference>
<dbReference type="InterPro" id="IPR002347">
    <property type="entry name" value="SDR_fam"/>
</dbReference>
<sequence length="265" mass="28588">MEKINRWALILGASSGFGAATAIQLAKDGMNIFGVHLDLKATIAHAEEVIRQIQSQNVEAVFFNCNAAEESNMVEIVTAIEKKFEAIPGSTIQVLLHSLAFGSLKPFISENPAEEMPKGRMDTTIDVMANSLVYWVQKLVAKKLMSKGGRIFAMTSAGSSRVWKSYGAVSAAKAALESHIRQLALELAPLGITANAILAGVTDTPALRKIPGYEKMLEISLRKNPGGRSTVPEDIAKVISLFSREETGWMTGNTIRIDGGESIVE</sequence>
<dbReference type="Pfam" id="PF13561">
    <property type="entry name" value="adh_short_C2"/>
    <property type="match status" value="1"/>
</dbReference>
<accession>A0A1G1KV98</accession>
<dbReference type="InterPro" id="IPR051122">
    <property type="entry name" value="SDR_DHRS6-like"/>
</dbReference>
<dbReference type="PRINTS" id="PR00081">
    <property type="entry name" value="GDHRDH"/>
</dbReference>
<dbReference type="Gene3D" id="3.40.50.720">
    <property type="entry name" value="NAD(P)-binding Rossmann-like Domain"/>
    <property type="match status" value="2"/>
</dbReference>
<gene>
    <name evidence="3" type="ORF">A3G33_01690</name>
</gene>
<dbReference type="AlphaFoldDB" id="A0A1G1KV98"/>
<dbReference type="SUPFAM" id="SSF51735">
    <property type="entry name" value="NAD(P)-binding Rossmann-fold domains"/>
    <property type="match status" value="1"/>
</dbReference>
<dbReference type="InterPro" id="IPR036291">
    <property type="entry name" value="NAD(P)-bd_dom_sf"/>
</dbReference>
<dbReference type="Proteomes" id="UP000178187">
    <property type="component" value="Unassembled WGS sequence"/>
</dbReference>
<name>A0A1G1KV98_9BACT</name>
<comment type="caution">
    <text evidence="3">The sequence shown here is derived from an EMBL/GenBank/DDBJ whole genome shotgun (WGS) entry which is preliminary data.</text>
</comment>
<evidence type="ECO:0000313" key="3">
    <source>
        <dbReference type="EMBL" id="OGW96827.1"/>
    </source>
</evidence>
<comment type="similarity">
    <text evidence="1">Belongs to the short-chain dehydrogenases/reductases (SDR) family.</text>
</comment>
<dbReference type="PANTHER" id="PTHR43477">
    <property type="entry name" value="DIHYDROANTICAPSIN 7-DEHYDROGENASE"/>
    <property type="match status" value="1"/>
</dbReference>
<dbReference type="EMBL" id="MHFR01000048">
    <property type="protein sequence ID" value="OGW96827.1"/>
    <property type="molecule type" value="Genomic_DNA"/>
</dbReference>
<dbReference type="PANTHER" id="PTHR43477:SF1">
    <property type="entry name" value="DIHYDROANTICAPSIN 7-DEHYDROGENASE"/>
    <property type="match status" value="1"/>
</dbReference>
<organism evidence="3 4">
    <name type="scientific">Candidatus Danuiimicrobium aquiferis</name>
    <dbReference type="NCBI Taxonomy" id="1801832"/>
    <lineage>
        <taxon>Bacteria</taxon>
        <taxon>Pseudomonadati</taxon>
        <taxon>Candidatus Omnitrophota</taxon>
        <taxon>Candidatus Danuiimicrobium</taxon>
    </lineage>
</organism>